<organism evidence="3 4">
    <name type="scientific">Pontibacter oryzae</name>
    <dbReference type="NCBI Taxonomy" id="2304593"/>
    <lineage>
        <taxon>Bacteria</taxon>
        <taxon>Pseudomonadati</taxon>
        <taxon>Bacteroidota</taxon>
        <taxon>Cytophagia</taxon>
        <taxon>Cytophagales</taxon>
        <taxon>Hymenobacteraceae</taxon>
        <taxon>Pontibacter</taxon>
    </lineage>
</organism>
<dbReference type="RefSeq" id="WP_119433333.1">
    <property type="nucleotide sequence ID" value="NZ_QWGE01000005.1"/>
</dbReference>
<dbReference type="OrthoDB" id="5937621at2"/>
<reference evidence="4" key="1">
    <citation type="submission" date="2018-08" db="EMBL/GenBank/DDBJ databases">
        <title>Mucilaginibacter sp. MYSH2.</title>
        <authorList>
            <person name="Seo T."/>
        </authorList>
    </citation>
    <scope>NUCLEOTIDE SEQUENCE [LARGE SCALE GENOMIC DNA]</scope>
    <source>
        <strain evidence="4">KIRAN</strain>
    </source>
</reference>
<sequence length="543" mass="59978">MINKQLWYGCLLLLCALLSCTDKKDDSQQPAPTPTDPVTPVPVTTAEDKALLDKVQQATFRYFWEYAHPASGMARERSGSGDVVTSGGTGFGVQAIIVGVHRGWITRAQAVERLNKLTDFLATVDRFHGAWSHWLHGSTGAVIPFSAKDNGGDLVETSFLMNGLLTARAYFDGAGAEAELRQKITKLWETVEWDWYASLGDGKLYWHWSPNFGWDMNMPITGWNEALITHLLALSSPTHPVSSDVYRNTWVSANFGRAQSFAGYPLKMGPSYGGPLFFAHYSFLSLDPRQMEDTYTNYWQHNQNHTMINRAYSLGFAPQGYGYSESFWGLTASDDPDGYAAHSPTNDNGTVAPTAALGSFPYTPYYSMQVLRNLYKGLSSKLVGEYGLKDAHNKARNWTASGHLAIDQGPIVVMIENYRSGLLWSLFTNLPEIQNGLAKAGIQKPVYETGFPLVMADVRTGQVDLLKHPDQENYLVGVATKTAGIYTLKLLREDGSEAKTIWNAVSRGQGLEQIALGKDLEPGKYKLVLTGAAASQEQTLYLH</sequence>
<dbReference type="Proteomes" id="UP000266005">
    <property type="component" value="Unassembled WGS sequence"/>
</dbReference>
<dbReference type="PROSITE" id="PS51257">
    <property type="entry name" value="PROKAR_LIPOPROTEIN"/>
    <property type="match status" value="1"/>
</dbReference>
<feature type="chain" id="PRO_5017370180" evidence="1">
    <location>
        <begin position="25"/>
        <end position="543"/>
    </location>
</feature>
<comment type="caution">
    <text evidence="3">The sequence shown here is derived from an EMBL/GenBank/DDBJ whole genome shotgun (WGS) entry which is preliminary data.</text>
</comment>
<gene>
    <name evidence="3" type="ORF">D1627_16315</name>
</gene>
<feature type="domain" description="Glycoamylase-like" evidence="2">
    <location>
        <begin position="219"/>
        <end position="430"/>
    </location>
</feature>
<dbReference type="Pfam" id="PF10091">
    <property type="entry name" value="Glycoamylase"/>
    <property type="match status" value="1"/>
</dbReference>
<proteinExistence type="predicted"/>
<dbReference type="InterPro" id="IPR019282">
    <property type="entry name" value="Glycoamylase-like_cons_dom"/>
</dbReference>
<protein>
    <submittedName>
        <fullName evidence="3">Beta-glucosidase</fullName>
    </submittedName>
</protein>
<keyword evidence="1" id="KW-0732">Signal</keyword>
<keyword evidence="4" id="KW-1185">Reference proteome</keyword>
<dbReference type="AlphaFoldDB" id="A0A399RVW5"/>
<name>A0A399RVW5_9BACT</name>
<feature type="signal peptide" evidence="1">
    <location>
        <begin position="1"/>
        <end position="24"/>
    </location>
</feature>
<evidence type="ECO:0000313" key="4">
    <source>
        <dbReference type="Proteomes" id="UP000266005"/>
    </source>
</evidence>
<evidence type="ECO:0000259" key="2">
    <source>
        <dbReference type="Pfam" id="PF10091"/>
    </source>
</evidence>
<evidence type="ECO:0000256" key="1">
    <source>
        <dbReference type="SAM" id="SignalP"/>
    </source>
</evidence>
<dbReference type="Gene3D" id="1.50.10.140">
    <property type="match status" value="1"/>
</dbReference>
<evidence type="ECO:0000313" key="3">
    <source>
        <dbReference type="EMBL" id="RIJ34473.1"/>
    </source>
</evidence>
<accession>A0A399RVW5</accession>
<dbReference type="EMBL" id="QWGE01000005">
    <property type="protein sequence ID" value="RIJ34473.1"/>
    <property type="molecule type" value="Genomic_DNA"/>
</dbReference>